<keyword evidence="3" id="KW-1185">Reference proteome</keyword>
<gene>
    <name evidence="2" type="ORF">EKD16_04900</name>
</gene>
<dbReference type="OrthoDB" id="3693562at2"/>
<sequence length="139" mass="15317">MPFTDHERAYLDAQHIGRLATTGPRGPQTRPVGFKLNTDGTVDIGGIRLSSTRKYRNIRERPDTEVSFIVDDLEPDGPGAIAPGWGRGVEIRGRAETLTDTDPPLAPGAFSREVIRIHPRRIISWNLDPAAPELRGRTA</sequence>
<dbReference type="Proteomes" id="UP000292235">
    <property type="component" value="Chromosome"/>
</dbReference>
<dbReference type="KEGG" id="strr:EKD16_04900"/>
<dbReference type="Pfam" id="PF01243">
    <property type="entry name" value="PNPOx_N"/>
    <property type="match status" value="1"/>
</dbReference>
<dbReference type="RefSeq" id="WP_131097274.1">
    <property type="nucleotide sequence ID" value="NZ_CP036455.1"/>
</dbReference>
<dbReference type="Gene3D" id="2.30.110.10">
    <property type="entry name" value="Electron Transport, Fmn-binding Protein, Chain A"/>
    <property type="match status" value="1"/>
</dbReference>
<organism evidence="2 3">
    <name type="scientific">Streptomonospora litoralis</name>
    <dbReference type="NCBI Taxonomy" id="2498135"/>
    <lineage>
        <taxon>Bacteria</taxon>
        <taxon>Bacillati</taxon>
        <taxon>Actinomycetota</taxon>
        <taxon>Actinomycetes</taxon>
        <taxon>Streptosporangiales</taxon>
        <taxon>Nocardiopsidaceae</taxon>
        <taxon>Streptomonospora</taxon>
    </lineage>
</organism>
<dbReference type="InterPro" id="IPR011576">
    <property type="entry name" value="Pyridox_Oxase_N"/>
</dbReference>
<dbReference type="NCBIfam" id="TIGR04023">
    <property type="entry name" value="PPOX_MSMEG_5819"/>
    <property type="match status" value="1"/>
</dbReference>
<name>A0A4P6Q2D4_9ACTN</name>
<dbReference type="SUPFAM" id="SSF50475">
    <property type="entry name" value="FMN-binding split barrel"/>
    <property type="match status" value="1"/>
</dbReference>
<dbReference type="EMBL" id="CP036455">
    <property type="protein sequence ID" value="QBI52787.1"/>
    <property type="molecule type" value="Genomic_DNA"/>
</dbReference>
<evidence type="ECO:0000313" key="2">
    <source>
        <dbReference type="EMBL" id="QBI52787.1"/>
    </source>
</evidence>
<evidence type="ECO:0000313" key="3">
    <source>
        <dbReference type="Proteomes" id="UP000292235"/>
    </source>
</evidence>
<feature type="domain" description="Pyridoxamine 5'-phosphate oxidase N-terminal" evidence="1">
    <location>
        <begin position="4"/>
        <end position="125"/>
    </location>
</feature>
<accession>A0A4P6Q2D4</accession>
<evidence type="ECO:0000259" key="1">
    <source>
        <dbReference type="Pfam" id="PF01243"/>
    </source>
</evidence>
<proteinExistence type="predicted"/>
<dbReference type="InterPro" id="IPR024031">
    <property type="entry name" value="MSMEG_5819/OxyR"/>
</dbReference>
<protein>
    <submittedName>
        <fullName evidence="2">Pyridoxamine 5'-phosphate oxidase</fullName>
    </submittedName>
</protein>
<reference evidence="2 3" key="1">
    <citation type="submission" date="2019-02" db="EMBL/GenBank/DDBJ databases">
        <authorList>
            <person name="Khodamoradi S."/>
            <person name="Hahnke R.L."/>
            <person name="Kaempfer P."/>
            <person name="Schumann P."/>
            <person name="Rohde M."/>
            <person name="Steinert M."/>
            <person name="Luzhetskyy A."/>
            <person name="Wink J."/>
            <person name="Ruckert C."/>
        </authorList>
    </citation>
    <scope>NUCLEOTIDE SEQUENCE [LARGE SCALE GENOMIC DNA]</scope>
    <source>
        <strain evidence="2 3">M2</strain>
    </source>
</reference>
<dbReference type="InterPro" id="IPR012349">
    <property type="entry name" value="Split_barrel_FMN-bd"/>
</dbReference>
<dbReference type="AlphaFoldDB" id="A0A4P6Q2D4"/>